<dbReference type="OrthoDB" id="6359816at2759"/>
<dbReference type="InterPro" id="IPR011333">
    <property type="entry name" value="SKP1/BTB/POZ_sf"/>
</dbReference>
<dbReference type="PANTHER" id="PTHR24413">
    <property type="entry name" value="SPECKLE-TYPE POZ PROTEIN"/>
    <property type="match status" value="1"/>
</dbReference>
<accession>A0A165TKN0</accession>
<evidence type="ECO:0008006" key="3">
    <source>
        <dbReference type="Google" id="ProtNLM"/>
    </source>
</evidence>
<dbReference type="AlphaFoldDB" id="A0A165TKN0"/>
<dbReference type="Proteomes" id="UP000076761">
    <property type="component" value="Unassembled WGS sequence"/>
</dbReference>
<proteinExistence type="predicted"/>
<gene>
    <name evidence="1" type="ORF">NEOLEDRAFT_1147079</name>
</gene>
<evidence type="ECO:0000313" key="2">
    <source>
        <dbReference type="Proteomes" id="UP000076761"/>
    </source>
</evidence>
<keyword evidence="2" id="KW-1185">Reference proteome</keyword>
<reference evidence="1 2" key="1">
    <citation type="journal article" date="2016" name="Mol. Biol. Evol.">
        <title>Comparative Genomics of Early-Diverging Mushroom-Forming Fungi Provides Insights into the Origins of Lignocellulose Decay Capabilities.</title>
        <authorList>
            <person name="Nagy L.G."/>
            <person name="Riley R."/>
            <person name="Tritt A."/>
            <person name="Adam C."/>
            <person name="Daum C."/>
            <person name="Floudas D."/>
            <person name="Sun H."/>
            <person name="Yadav J.S."/>
            <person name="Pangilinan J."/>
            <person name="Larsson K.H."/>
            <person name="Matsuura K."/>
            <person name="Barry K."/>
            <person name="Labutti K."/>
            <person name="Kuo R."/>
            <person name="Ohm R.A."/>
            <person name="Bhattacharya S.S."/>
            <person name="Shirouzu T."/>
            <person name="Yoshinaga Y."/>
            <person name="Martin F.M."/>
            <person name="Grigoriev I.V."/>
            <person name="Hibbett D.S."/>
        </authorList>
    </citation>
    <scope>NUCLEOTIDE SEQUENCE [LARGE SCALE GENOMIC DNA]</scope>
    <source>
        <strain evidence="1 2">HHB14362 ss-1</strain>
    </source>
</reference>
<dbReference type="InParanoid" id="A0A165TKN0"/>
<name>A0A165TKN0_9AGAM</name>
<dbReference type="EMBL" id="KV425565">
    <property type="protein sequence ID" value="KZT26808.1"/>
    <property type="molecule type" value="Genomic_DNA"/>
</dbReference>
<dbReference type="SUPFAM" id="SSF54695">
    <property type="entry name" value="POZ domain"/>
    <property type="match status" value="1"/>
</dbReference>
<organism evidence="1 2">
    <name type="scientific">Neolentinus lepideus HHB14362 ss-1</name>
    <dbReference type="NCBI Taxonomy" id="1314782"/>
    <lineage>
        <taxon>Eukaryota</taxon>
        <taxon>Fungi</taxon>
        <taxon>Dikarya</taxon>
        <taxon>Basidiomycota</taxon>
        <taxon>Agaricomycotina</taxon>
        <taxon>Agaricomycetes</taxon>
        <taxon>Gloeophyllales</taxon>
        <taxon>Gloeophyllaceae</taxon>
        <taxon>Neolentinus</taxon>
    </lineage>
</organism>
<evidence type="ECO:0000313" key="1">
    <source>
        <dbReference type="EMBL" id="KZT26808.1"/>
    </source>
</evidence>
<sequence length="448" mass="49911">MERITPPRGSIEETFKVDVDRLRRTGDERICSPYNELGCRLELGSRANPKLKFYFYRKTAQDLGPLFVSVDLSEGGTLHYHSLVRAVQVNLPYDRTKVGSWDMQGSSLTIRFTVAWGVEGHPHKAQPTISSALQESLSQSITRGFFLDTRFFAYSRRQYSGRVDLPRPIYANGTLLKEKVPYFETLLSNEGFSESSLSLFDHVIPEGDLFVDNYDYASDSDLEDELPHEVDVLEGSEEGEWRSKEARDVGGAADTVLVHSSDREDGFEVDRLGIAQHTAAGSAPSAHGSPGQTGRTVFVKDVAHKTFCALVHYLYTGNVEFARLTSEDLPSNDTASKIGNASQSPTCSPKSMYRLADKLGLEDLKRLAFEGIRAGLSEKNVVSEAFTKFTSLYDEIAKMEVDVLYKLRQRPDIKEQYTTIAQKIAEGELPHSAPILASIFVKIIANND</sequence>
<dbReference type="STRING" id="1314782.A0A165TKN0"/>
<dbReference type="Gene3D" id="3.30.710.10">
    <property type="entry name" value="Potassium Channel Kv1.1, Chain A"/>
    <property type="match status" value="1"/>
</dbReference>
<protein>
    <recommendedName>
        <fullName evidence="3">BTB domain-containing protein</fullName>
    </recommendedName>
</protein>